<name>A0A382EZ91_9ZZZZ</name>
<feature type="non-terminal residue" evidence="2">
    <location>
        <position position="24"/>
    </location>
</feature>
<dbReference type="EMBL" id="UINC01047000">
    <property type="protein sequence ID" value="SVB55712.1"/>
    <property type="molecule type" value="Genomic_DNA"/>
</dbReference>
<gene>
    <name evidence="2" type="ORF">METZ01_LOCUS208566</name>
</gene>
<dbReference type="InterPro" id="IPR036291">
    <property type="entry name" value="NAD(P)-bd_dom_sf"/>
</dbReference>
<accession>A0A382EZ91</accession>
<proteinExistence type="predicted"/>
<sequence>MNNPFKLDNKTALVTGASSGLGRE</sequence>
<feature type="region of interest" description="Disordered" evidence="1">
    <location>
        <begin position="1"/>
        <end position="24"/>
    </location>
</feature>
<dbReference type="SUPFAM" id="SSF51735">
    <property type="entry name" value="NAD(P)-binding Rossmann-fold domains"/>
    <property type="match status" value="1"/>
</dbReference>
<dbReference type="Gene3D" id="3.40.50.720">
    <property type="entry name" value="NAD(P)-binding Rossmann-like Domain"/>
    <property type="match status" value="1"/>
</dbReference>
<evidence type="ECO:0000313" key="2">
    <source>
        <dbReference type="EMBL" id="SVB55712.1"/>
    </source>
</evidence>
<organism evidence="2">
    <name type="scientific">marine metagenome</name>
    <dbReference type="NCBI Taxonomy" id="408172"/>
    <lineage>
        <taxon>unclassified sequences</taxon>
        <taxon>metagenomes</taxon>
        <taxon>ecological metagenomes</taxon>
    </lineage>
</organism>
<evidence type="ECO:0000256" key="1">
    <source>
        <dbReference type="SAM" id="MobiDB-lite"/>
    </source>
</evidence>
<protein>
    <submittedName>
        <fullName evidence="2">Uncharacterized protein</fullName>
    </submittedName>
</protein>
<reference evidence="2" key="1">
    <citation type="submission" date="2018-05" db="EMBL/GenBank/DDBJ databases">
        <authorList>
            <person name="Lanie J.A."/>
            <person name="Ng W.-L."/>
            <person name="Kazmierczak K.M."/>
            <person name="Andrzejewski T.M."/>
            <person name="Davidsen T.M."/>
            <person name="Wayne K.J."/>
            <person name="Tettelin H."/>
            <person name="Glass J.I."/>
            <person name="Rusch D."/>
            <person name="Podicherti R."/>
            <person name="Tsui H.-C.T."/>
            <person name="Winkler M.E."/>
        </authorList>
    </citation>
    <scope>NUCLEOTIDE SEQUENCE</scope>
</reference>
<dbReference type="AlphaFoldDB" id="A0A382EZ91"/>